<proteinExistence type="predicted"/>
<dbReference type="AlphaFoldDB" id="A0A0M4DC80"/>
<protein>
    <submittedName>
        <fullName evidence="2">Uncharacterized protein</fullName>
    </submittedName>
</protein>
<dbReference type="STRING" id="1603606.DSOUD_3373"/>
<evidence type="ECO:0000313" key="2">
    <source>
        <dbReference type="EMBL" id="ALC18092.1"/>
    </source>
</evidence>
<keyword evidence="3" id="KW-1185">Reference proteome</keyword>
<keyword evidence="1" id="KW-1133">Transmembrane helix</keyword>
<evidence type="ECO:0000256" key="1">
    <source>
        <dbReference type="SAM" id="Phobius"/>
    </source>
</evidence>
<sequence length="72" mass="6946">MKGGKLKATIATSALGVGGGLGTLLSAPPCVGTSCPSCFGCVGAGGLALVLSALALYKKTKEKRNGVAQTGH</sequence>
<feature type="transmembrane region" description="Helical" evidence="1">
    <location>
        <begin position="36"/>
        <end position="57"/>
    </location>
</feature>
<evidence type="ECO:0000313" key="3">
    <source>
        <dbReference type="Proteomes" id="UP000057158"/>
    </source>
</evidence>
<dbReference type="Proteomes" id="UP000057158">
    <property type="component" value="Chromosome"/>
</dbReference>
<accession>A0A0M4DC80</accession>
<keyword evidence="1" id="KW-0812">Transmembrane</keyword>
<dbReference type="EMBL" id="CP010802">
    <property type="protein sequence ID" value="ALC18092.1"/>
    <property type="molecule type" value="Genomic_DNA"/>
</dbReference>
<keyword evidence="1" id="KW-0472">Membrane</keyword>
<dbReference type="PROSITE" id="PS51257">
    <property type="entry name" value="PROKAR_LIPOPROTEIN"/>
    <property type="match status" value="1"/>
</dbReference>
<organism evidence="2 3">
    <name type="scientific">Desulfuromonas soudanensis</name>
    <dbReference type="NCBI Taxonomy" id="1603606"/>
    <lineage>
        <taxon>Bacteria</taxon>
        <taxon>Pseudomonadati</taxon>
        <taxon>Thermodesulfobacteriota</taxon>
        <taxon>Desulfuromonadia</taxon>
        <taxon>Desulfuromonadales</taxon>
        <taxon>Desulfuromonadaceae</taxon>
        <taxon>Desulfuromonas</taxon>
    </lineage>
</organism>
<dbReference type="PATRIC" id="fig|1603606.3.peg.3631"/>
<name>A0A0M4DC80_9BACT</name>
<dbReference type="KEGG" id="des:DSOUD_3373"/>
<gene>
    <name evidence="2" type="ORF">DSOUD_3373</name>
</gene>
<reference evidence="2 3" key="1">
    <citation type="submission" date="2015-07" db="EMBL/GenBank/DDBJ databases">
        <title>Isolation and Genomic Characterization of a Novel Halophilic Metal-Reducing Deltaproteobacterium from the Deep Subsurface.</title>
        <authorList>
            <person name="Badalamenti J.P."/>
            <person name="Summers Z.M."/>
            <person name="Gralnick J.A."/>
            <person name="Bond D.R."/>
        </authorList>
    </citation>
    <scope>NUCLEOTIDE SEQUENCE [LARGE SCALE GENOMIC DNA]</scope>
    <source>
        <strain evidence="2 3">WTL</strain>
    </source>
</reference>